<protein>
    <submittedName>
        <fullName evidence="1">Uncharacterized protein</fullName>
    </submittedName>
</protein>
<dbReference type="AlphaFoldDB" id="A0A843V719"/>
<evidence type="ECO:0000313" key="2">
    <source>
        <dbReference type="Proteomes" id="UP000652761"/>
    </source>
</evidence>
<keyword evidence="2" id="KW-1185">Reference proteome</keyword>
<proteinExistence type="predicted"/>
<gene>
    <name evidence="1" type="ORF">Taro_026788</name>
</gene>
<evidence type="ECO:0000313" key="1">
    <source>
        <dbReference type="EMBL" id="MQL94132.1"/>
    </source>
</evidence>
<dbReference type="Proteomes" id="UP000652761">
    <property type="component" value="Unassembled WGS sequence"/>
</dbReference>
<accession>A0A843V719</accession>
<name>A0A843V719_COLES</name>
<dbReference type="EMBL" id="NMUH01001638">
    <property type="protein sequence ID" value="MQL94132.1"/>
    <property type="molecule type" value="Genomic_DNA"/>
</dbReference>
<comment type="caution">
    <text evidence="1">The sequence shown here is derived from an EMBL/GenBank/DDBJ whole genome shotgun (WGS) entry which is preliminary data.</text>
</comment>
<organism evidence="1 2">
    <name type="scientific">Colocasia esculenta</name>
    <name type="common">Wild taro</name>
    <name type="synonym">Arum esculentum</name>
    <dbReference type="NCBI Taxonomy" id="4460"/>
    <lineage>
        <taxon>Eukaryota</taxon>
        <taxon>Viridiplantae</taxon>
        <taxon>Streptophyta</taxon>
        <taxon>Embryophyta</taxon>
        <taxon>Tracheophyta</taxon>
        <taxon>Spermatophyta</taxon>
        <taxon>Magnoliopsida</taxon>
        <taxon>Liliopsida</taxon>
        <taxon>Araceae</taxon>
        <taxon>Aroideae</taxon>
        <taxon>Colocasieae</taxon>
        <taxon>Colocasia</taxon>
    </lineage>
</organism>
<reference evidence="1" key="1">
    <citation type="submission" date="2017-07" db="EMBL/GenBank/DDBJ databases">
        <title>Taro Niue Genome Assembly and Annotation.</title>
        <authorList>
            <person name="Atibalentja N."/>
            <person name="Keating K."/>
            <person name="Fields C.J."/>
        </authorList>
    </citation>
    <scope>NUCLEOTIDE SEQUENCE</scope>
    <source>
        <strain evidence="1">Niue_2</strain>
        <tissue evidence="1">Leaf</tissue>
    </source>
</reference>
<sequence length="128" mass="14482">MRCPRPSLLSPATIVHRQPQPPCRLSSSPSVLLAPFALIQRDWFANLVIWLGRWSPMTMSSTSIRKNHLPPSLVANLQNVIVDKNAAEEGWEEEAASLRPRNQQRSLLLLLPQRLQSHQNCDRRCIGA</sequence>